<dbReference type="AlphaFoldDB" id="A0A1L7V0C4"/>
<protein>
    <submittedName>
        <fullName evidence="2">Uncharacterized protein</fullName>
    </submittedName>
</protein>
<feature type="signal peptide" evidence="1">
    <location>
        <begin position="1"/>
        <end position="25"/>
    </location>
</feature>
<comment type="caution">
    <text evidence="2">The sequence shown here is derived from an EMBL/GenBank/DDBJ whole genome shotgun (WGS) entry which is preliminary data.</text>
</comment>
<dbReference type="RefSeq" id="XP_031074971.1">
    <property type="nucleotide sequence ID" value="XM_031230761.1"/>
</dbReference>
<gene>
    <name evidence="2" type="ORF">FPRO_01502</name>
</gene>
<organism evidence="2 3">
    <name type="scientific">Fusarium proliferatum (strain ET1)</name>
    <name type="common">Orchid endophyte fungus</name>
    <dbReference type="NCBI Taxonomy" id="1227346"/>
    <lineage>
        <taxon>Eukaryota</taxon>
        <taxon>Fungi</taxon>
        <taxon>Dikarya</taxon>
        <taxon>Ascomycota</taxon>
        <taxon>Pezizomycotina</taxon>
        <taxon>Sordariomycetes</taxon>
        <taxon>Hypocreomycetidae</taxon>
        <taxon>Hypocreales</taxon>
        <taxon>Nectriaceae</taxon>
        <taxon>Fusarium</taxon>
        <taxon>Fusarium fujikuroi species complex</taxon>
    </lineage>
</organism>
<dbReference type="Proteomes" id="UP000183971">
    <property type="component" value="Unassembled WGS sequence"/>
</dbReference>
<dbReference type="EMBL" id="FJOF01000001">
    <property type="protein sequence ID" value="CZR33959.1"/>
    <property type="molecule type" value="Genomic_DNA"/>
</dbReference>
<evidence type="ECO:0000313" key="2">
    <source>
        <dbReference type="EMBL" id="CZR33959.1"/>
    </source>
</evidence>
<accession>A0A1L7V0C4</accession>
<name>A0A1L7V0C4_FUSPR</name>
<proteinExistence type="predicted"/>
<sequence>MCEYLRQLAVSFLALLKLAITLDRANQLPKVPGDWLTSNSPSQDLKKLPCNTAIAVHGHQRMLFAYIYDNGRAASNEGREGEEIDVATKDIMNRGVLLILPLLLVESLRCSIPLPAVGHRDRGGWVPR</sequence>
<evidence type="ECO:0000313" key="3">
    <source>
        <dbReference type="Proteomes" id="UP000183971"/>
    </source>
</evidence>
<keyword evidence="1" id="KW-0732">Signal</keyword>
<feature type="chain" id="PRO_5009874862" evidence="1">
    <location>
        <begin position="26"/>
        <end position="128"/>
    </location>
</feature>
<dbReference type="VEuPathDB" id="FungiDB:FPRO_01502"/>
<evidence type="ECO:0000256" key="1">
    <source>
        <dbReference type="SAM" id="SignalP"/>
    </source>
</evidence>
<keyword evidence="3" id="KW-1185">Reference proteome</keyword>
<dbReference type="GeneID" id="42046389"/>
<reference evidence="3" key="1">
    <citation type="journal article" date="2016" name="Genome Biol. Evol.">
        <title>Comparative 'omics' of the Fusarium fujikuroi species complex highlights differences in genetic potential and metabolite synthesis.</title>
        <authorList>
            <person name="Niehaus E.-M."/>
            <person name="Muensterkoetter M."/>
            <person name="Proctor R.H."/>
            <person name="Brown D.W."/>
            <person name="Sharon A."/>
            <person name="Idan Y."/>
            <person name="Oren-Young L."/>
            <person name="Sieber C.M."/>
            <person name="Novak O."/>
            <person name="Pencik A."/>
            <person name="Tarkowska D."/>
            <person name="Hromadova K."/>
            <person name="Freeman S."/>
            <person name="Maymon M."/>
            <person name="Elazar M."/>
            <person name="Youssef S.A."/>
            <person name="El-Shabrawy E.S.M."/>
            <person name="Shalaby A.B.A."/>
            <person name="Houterman P."/>
            <person name="Brock N.L."/>
            <person name="Burkhardt I."/>
            <person name="Tsavkelova E.A."/>
            <person name="Dickschat J.S."/>
            <person name="Galuszka P."/>
            <person name="Gueldener U."/>
            <person name="Tudzynski B."/>
        </authorList>
    </citation>
    <scope>NUCLEOTIDE SEQUENCE [LARGE SCALE GENOMIC DNA]</scope>
    <source>
        <strain evidence="3">ET1</strain>
    </source>
</reference>